<dbReference type="PATRIC" id="fig|662479.7.peg.1004"/>
<reference evidence="1 2" key="1">
    <citation type="journal article" date="2014" name="PLoS Genet.">
        <title>Phylogenetically driven sequencing of extremely halophilic archaea reveals strategies for static and dynamic osmo-response.</title>
        <authorList>
            <person name="Becker E.A."/>
            <person name="Seitzer P.M."/>
            <person name="Tritt A."/>
            <person name="Larsen D."/>
            <person name="Krusor M."/>
            <person name="Yao A.I."/>
            <person name="Wu D."/>
            <person name="Madern D."/>
            <person name="Eisen J.A."/>
            <person name="Darling A.E."/>
            <person name="Facciotti M.T."/>
        </authorList>
    </citation>
    <scope>NUCLEOTIDE SEQUENCE [LARGE SCALE GENOMIC DNA]</scope>
    <source>
        <strain evidence="1 2">ATCC BAA-1512</strain>
    </source>
</reference>
<dbReference type="Proteomes" id="UP000011550">
    <property type="component" value="Unassembled WGS sequence"/>
</dbReference>
<evidence type="ECO:0000313" key="2">
    <source>
        <dbReference type="Proteomes" id="UP000011550"/>
    </source>
</evidence>
<dbReference type="EMBL" id="AOLN01000007">
    <property type="protein sequence ID" value="ELZ96458.1"/>
    <property type="molecule type" value="Genomic_DNA"/>
</dbReference>
<sequence length="96" mass="10467">MREFRTTDEGELVGPQMHSALEKLDNGAYASMNQLAIAVGPNGSQDYGYRVVHRVLRKGFAELDPDHEKATPNGKGAVVLTTKGEAYLDEEGDSDE</sequence>
<evidence type="ECO:0000313" key="1">
    <source>
        <dbReference type="EMBL" id="ELZ96458.1"/>
    </source>
</evidence>
<dbReference type="RefSeq" id="WP_004516819.1">
    <property type="nucleotide sequence ID" value="NZ_AOLN01000007.1"/>
</dbReference>
<dbReference type="STRING" id="662479.C440_04903"/>
<organism evidence="1 2">
    <name type="scientific">Haloferax mucosum ATCC BAA-1512</name>
    <dbReference type="NCBI Taxonomy" id="662479"/>
    <lineage>
        <taxon>Archaea</taxon>
        <taxon>Methanobacteriati</taxon>
        <taxon>Methanobacteriota</taxon>
        <taxon>Stenosarchaea group</taxon>
        <taxon>Halobacteria</taxon>
        <taxon>Halobacteriales</taxon>
        <taxon>Haloferacaceae</taxon>
        <taxon>Haloferax</taxon>
    </lineage>
</organism>
<protein>
    <submittedName>
        <fullName evidence="1">Uncharacterized protein</fullName>
    </submittedName>
</protein>
<comment type="caution">
    <text evidence="1">The sequence shown here is derived from an EMBL/GenBank/DDBJ whole genome shotgun (WGS) entry which is preliminary data.</text>
</comment>
<keyword evidence="2" id="KW-1185">Reference proteome</keyword>
<gene>
    <name evidence="1" type="ORF">C440_04903</name>
</gene>
<accession>M0IKS9</accession>
<name>M0IKS9_9EURY</name>
<proteinExistence type="predicted"/>
<dbReference type="OrthoDB" id="372407at2157"/>
<dbReference type="AlphaFoldDB" id="M0IKS9"/>